<reference evidence="3" key="2">
    <citation type="submission" date="2013-07" db="EMBL/GenBank/DDBJ databases">
        <authorList>
            <person name="Morais-Silva F.O."/>
            <person name="Rezende A.M."/>
            <person name="Pimentel C."/>
            <person name="Resende D.M."/>
            <person name="Santos C.I."/>
            <person name="Clemente C."/>
            <person name="de Oliveira L.M."/>
            <person name="da Silva S.M."/>
            <person name="Costa D.A."/>
            <person name="Varela-Raposo A."/>
            <person name="Horacio E.C.A."/>
            <person name="Matos M."/>
            <person name="Flores O."/>
            <person name="Ruiz J.C."/>
            <person name="Rodrigues-Pousada C."/>
        </authorList>
    </citation>
    <scope>NUCLEOTIDE SEQUENCE [LARGE SCALE GENOMIC DNA]</scope>
    <source>
        <strain evidence="3">ATCC 19364 / DSM 1382 / NCIMB 9332 / VKM B-1759</strain>
    </source>
</reference>
<evidence type="ECO:0000313" key="2">
    <source>
        <dbReference type="EMBL" id="AGW13307.1"/>
    </source>
</evidence>
<protein>
    <submittedName>
        <fullName evidence="2">Uncharacterized protein</fullName>
    </submittedName>
</protein>
<feature type="transmembrane region" description="Helical" evidence="1">
    <location>
        <begin position="328"/>
        <end position="344"/>
    </location>
</feature>
<dbReference type="Proteomes" id="UP000016587">
    <property type="component" value="Chromosome"/>
</dbReference>
<feature type="transmembrane region" description="Helical" evidence="1">
    <location>
        <begin position="657"/>
        <end position="678"/>
    </location>
</feature>
<evidence type="ECO:0000256" key="1">
    <source>
        <dbReference type="SAM" id="Phobius"/>
    </source>
</evidence>
<dbReference type="KEGG" id="dgg:DGI_1463"/>
<feature type="transmembrane region" description="Helical" evidence="1">
    <location>
        <begin position="152"/>
        <end position="169"/>
    </location>
</feature>
<gene>
    <name evidence="2" type="ORF">DGI_1463</name>
</gene>
<keyword evidence="1" id="KW-0472">Membrane</keyword>
<feature type="transmembrane region" description="Helical" evidence="1">
    <location>
        <begin position="304"/>
        <end position="322"/>
    </location>
</feature>
<feature type="transmembrane region" description="Helical" evidence="1">
    <location>
        <begin position="726"/>
        <end position="749"/>
    </location>
</feature>
<keyword evidence="1" id="KW-0812">Transmembrane</keyword>
<name>T2GBL5_MEGG1</name>
<feature type="transmembrane region" description="Helical" evidence="1">
    <location>
        <begin position="583"/>
        <end position="605"/>
    </location>
</feature>
<feature type="transmembrane region" description="Helical" evidence="1">
    <location>
        <begin position="617"/>
        <end position="637"/>
    </location>
</feature>
<feature type="transmembrane region" description="Helical" evidence="1">
    <location>
        <begin position="787"/>
        <end position="809"/>
    </location>
</feature>
<feature type="transmembrane region" description="Helical" evidence="1">
    <location>
        <begin position="356"/>
        <end position="385"/>
    </location>
</feature>
<reference evidence="2 3" key="1">
    <citation type="journal article" date="2013" name="J. Bacteriol.">
        <title>Roles of HynAB and Ech, the only two hydrogenases found in the model sulfate reducer Desulfovibrio gigas.</title>
        <authorList>
            <person name="Morais-Silva F.O."/>
            <person name="Santos C.I."/>
            <person name="Rodrigues R."/>
            <person name="Pereira I.A."/>
            <person name="Rodrigues-Pousada C."/>
        </authorList>
    </citation>
    <scope>NUCLEOTIDE SEQUENCE [LARGE SCALE GENOMIC DNA]</scope>
    <source>
        <strain evidence="3">ATCC 19364 / DSM 1382 / NCIMB 9332 / VKM B-1759</strain>
    </source>
</reference>
<feature type="transmembrane region" description="Helical" evidence="1">
    <location>
        <begin position="277"/>
        <end position="297"/>
    </location>
</feature>
<accession>T2GBL5</accession>
<dbReference type="EMBL" id="CP006585">
    <property type="protein sequence ID" value="AGW13307.1"/>
    <property type="molecule type" value="Genomic_DNA"/>
</dbReference>
<dbReference type="HOGENOM" id="CLU_347071_0_0_7"/>
<evidence type="ECO:0000313" key="3">
    <source>
        <dbReference type="Proteomes" id="UP000016587"/>
    </source>
</evidence>
<feature type="transmembrane region" description="Helical" evidence="1">
    <location>
        <begin position="126"/>
        <end position="145"/>
    </location>
</feature>
<organism evidence="2 3">
    <name type="scientific">Megalodesulfovibrio gigas (strain ATCC 19364 / DSM 1382 / NCIMB 9332 / VKM B-1759)</name>
    <name type="common">Desulfovibrio gigas</name>
    <dbReference type="NCBI Taxonomy" id="1121448"/>
    <lineage>
        <taxon>Bacteria</taxon>
        <taxon>Pseudomonadati</taxon>
        <taxon>Thermodesulfobacteriota</taxon>
        <taxon>Desulfovibrionia</taxon>
        <taxon>Desulfovibrionales</taxon>
        <taxon>Desulfovibrionaceae</taxon>
        <taxon>Megalodesulfovibrio</taxon>
    </lineage>
</organism>
<feature type="transmembrane region" description="Helical" evidence="1">
    <location>
        <begin position="756"/>
        <end position="775"/>
    </location>
</feature>
<keyword evidence="3" id="KW-1185">Reference proteome</keyword>
<keyword evidence="1" id="KW-1133">Transmembrane helix</keyword>
<sequence>MRAVELYFSTSRYALRLDNAVLEFEGTSCRLETGPRLLWDRSPLRFLPTDNACAGLPPGEVLTGTLRMKLLDHGSASLLVTRDVLTESFLQTKDGYASLGLWLWQPEPARATRLRLLAAMWDTPHGGWILGILAAAAGLSSLGLALRAGRPALACGLCSLALGMAYAVVTPPFQAPDEPDHFLSWTRLTDNPALETDAHRLAQVGHFQRLKHNPFETFGPWDIGAPFPVPWEVEDDDGIELVGDSMMETRSALTTAFWSGIRPLIAMDSAARAVLGIRLANAVCYALAVWAGAALLFSLTGRQAWPWFLFLVPAAPFFAMHVSNYAQFMSASVLLACAGLAVLLREDGGRQLLLGCWLGAGAALLVLSASTGVAAGAFVLGMAVAGVPGRGQTPGGAWRFWAGLGLGASLLGLGTGSDQMAQLLRVGGRLAGMAGPAPWWTPLLVIWVGCGAACGLEWLVRYLPGMPAGLARWGRCGAGLLAVVGAILCVYSGFQQYRMQPCMPPPGGEPRFWLDILHGLPTLLSFREPDLLLSRTFWGGFGWHDALLPPRVVQVLAGLAGMGVVLLGWKASRQRQGALGWRLCGWLAGSWGFIVATGLAAAAAGQERALPNVHGRYLLAGYCALLAGVFAGWSVTVGTGRRPQAVLPGSPAGVRLLTGWLLTGIALVLVLGVMRFSLPHVFNWLPVDGLHLAMAAGFPLLGWWWLRGSVTPGGATCAGPSCRTVLAGAAVLGLGVLYAELGYGLPWVFVRYPYGFFVVLGLAGLVWLAATLRAVTLEPAPATPRHWPSAVACVAAHVLHTGTLVFLLVRYMG</sequence>
<dbReference type="PATRIC" id="fig|1121448.10.peg.1461"/>
<dbReference type="AlphaFoldDB" id="T2GBL5"/>
<feature type="transmembrane region" description="Helical" evidence="1">
    <location>
        <begin position="552"/>
        <end position="571"/>
    </location>
</feature>
<proteinExistence type="predicted"/>
<feature type="transmembrane region" description="Helical" evidence="1">
    <location>
        <begin position="437"/>
        <end position="460"/>
    </location>
</feature>
<feature type="transmembrane region" description="Helical" evidence="1">
    <location>
        <begin position="472"/>
        <end position="494"/>
    </location>
</feature>